<feature type="non-terminal residue" evidence="3">
    <location>
        <position position="1"/>
    </location>
</feature>
<comment type="caution">
    <text evidence="3">The sequence shown here is derived from an EMBL/GenBank/DDBJ whole genome shotgun (WGS) entry which is preliminary data.</text>
</comment>
<evidence type="ECO:0000313" key="3">
    <source>
        <dbReference type="EMBL" id="MFD2741759.1"/>
    </source>
</evidence>
<organism evidence="3 4">
    <name type="scientific">Sulfitobacter aestuarii</name>
    <dbReference type="NCBI Taxonomy" id="2161676"/>
    <lineage>
        <taxon>Bacteria</taxon>
        <taxon>Pseudomonadati</taxon>
        <taxon>Pseudomonadota</taxon>
        <taxon>Alphaproteobacteria</taxon>
        <taxon>Rhodobacterales</taxon>
        <taxon>Roseobacteraceae</taxon>
        <taxon>Sulfitobacter</taxon>
    </lineage>
</organism>
<evidence type="ECO:0000259" key="2">
    <source>
        <dbReference type="SMART" id="SM00493"/>
    </source>
</evidence>
<evidence type="ECO:0000313" key="4">
    <source>
        <dbReference type="Proteomes" id="UP001597474"/>
    </source>
</evidence>
<gene>
    <name evidence="3" type="ORF">ACFSUD_19595</name>
</gene>
<evidence type="ECO:0000256" key="1">
    <source>
        <dbReference type="SAM" id="MobiDB-lite"/>
    </source>
</evidence>
<dbReference type="InterPro" id="IPR034154">
    <property type="entry name" value="TOPRIM_DnaG/twinkle"/>
</dbReference>
<proteinExistence type="predicted"/>
<dbReference type="EMBL" id="JBHUMP010000068">
    <property type="protein sequence ID" value="MFD2741759.1"/>
    <property type="molecule type" value="Genomic_DNA"/>
</dbReference>
<dbReference type="Proteomes" id="UP001597474">
    <property type="component" value="Unassembled WGS sequence"/>
</dbReference>
<dbReference type="CDD" id="cd01029">
    <property type="entry name" value="TOPRIM_primases"/>
    <property type="match status" value="1"/>
</dbReference>
<dbReference type="RefSeq" id="WP_386376186.1">
    <property type="nucleotide sequence ID" value="NZ_JBHUMP010000068.1"/>
</dbReference>
<dbReference type="SMART" id="SM00493">
    <property type="entry name" value="TOPRIM"/>
    <property type="match status" value="1"/>
</dbReference>
<accession>A0ABW5UAE4</accession>
<name>A0ABW5UAE4_9RHOB</name>
<dbReference type="SUPFAM" id="SSF56731">
    <property type="entry name" value="DNA primase core"/>
    <property type="match status" value="1"/>
</dbReference>
<keyword evidence="4" id="KW-1185">Reference proteome</keyword>
<feature type="region of interest" description="Disordered" evidence="1">
    <location>
        <begin position="210"/>
        <end position="249"/>
    </location>
</feature>
<dbReference type="InterPro" id="IPR006171">
    <property type="entry name" value="TOPRIM_dom"/>
</dbReference>
<reference evidence="4" key="1">
    <citation type="journal article" date="2019" name="Int. J. Syst. Evol. Microbiol.">
        <title>The Global Catalogue of Microorganisms (GCM) 10K type strain sequencing project: providing services to taxonomists for standard genome sequencing and annotation.</title>
        <authorList>
            <consortium name="The Broad Institute Genomics Platform"/>
            <consortium name="The Broad Institute Genome Sequencing Center for Infectious Disease"/>
            <person name="Wu L."/>
            <person name="Ma J."/>
        </authorList>
    </citation>
    <scope>NUCLEOTIDE SEQUENCE [LARGE SCALE GENOMIC DNA]</scope>
    <source>
        <strain evidence="4">TISTR 2562</strain>
    </source>
</reference>
<feature type="domain" description="Toprim" evidence="2">
    <location>
        <begin position="105"/>
        <end position="180"/>
    </location>
</feature>
<sequence length="249" mass="27021">APAKRPDQHGDHTDARRRWEEAPYIDHQRSYAEIRGIDRKTLLRFHNDVRSGAFGGIYFAHRNIKTGAIQGFEQRWEKKGEKNKARFAKGGRKSVSVLGDPTTATRMIVFEGGLDALALAEMEGRDDTIYVSTGGGFGPLSAMALRQFGADKAVFSAFDNDAAGDLLADKLREILPAAERLAPPSRVEGAATVCKDWLDVLVASKSTGTAPLASSSTWELAEREPPPAAVVEDRHQSPLTSMDDGPGFG</sequence>
<protein>
    <submittedName>
        <fullName evidence="3">Toprim domain-containing protein</fullName>
    </submittedName>
</protein>
<dbReference type="Gene3D" id="3.40.1360.10">
    <property type="match status" value="1"/>
</dbReference>
<feature type="compositionally biased region" description="Basic and acidic residues" evidence="1">
    <location>
        <begin position="220"/>
        <end position="236"/>
    </location>
</feature>
<dbReference type="Pfam" id="PF13155">
    <property type="entry name" value="Toprim_2"/>
    <property type="match status" value="1"/>
</dbReference>